<keyword evidence="2" id="KW-1185">Reference proteome</keyword>
<organism evidence="1 2">
    <name type="scientific">Oceanobacillus luteolus</name>
    <dbReference type="NCBI Taxonomy" id="1274358"/>
    <lineage>
        <taxon>Bacteria</taxon>
        <taxon>Bacillati</taxon>
        <taxon>Bacillota</taxon>
        <taxon>Bacilli</taxon>
        <taxon>Bacillales</taxon>
        <taxon>Bacillaceae</taxon>
        <taxon>Oceanobacillus</taxon>
    </lineage>
</organism>
<gene>
    <name evidence="1" type="primary">spoIIR</name>
    <name evidence="1" type="ORF">ACFSBH_01710</name>
</gene>
<name>A0ABW4HLC5_9BACI</name>
<proteinExistence type="predicted"/>
<dbReference type="NCBIfam" id="TIGR02837">
    <property type="entry name" value="spore_II_R"/>
    <property type="match status" value="1"/>
</dbReference>
<evidence type="ECO:0000313" key="1">
    <source>
        <dbReference type="EMBL" id="MFD1606388.1"/>
    </source>
</evidence>
<comment type="caution">
    <text evidence="1">The sequence shown here is derived from an EMBL/GenBank/DDBJ whole genome shotgun (WGS) entry which is preliminary data.</text>
</comment>
<dbReference type="RefSeq" id="WP_251515768.1">
    <property type="nucleotide sequence ID" value="NZ_JAMBON010000028.1"/>
</dbReference>
<accession>A0ABW4HLC5</accession>
<sequence>MKKLVFFVLILIILLISYAGLNTQATDGEMDYQVIPDEAIRLRILANSDQESDQQLKHIVRDRVSEEVSEWVAQIDDIEEARQLIQERLPEIEQIVGDVIVEEGDSNEYSVEYGKNVTFPMKLYGDYLYPAGEYEAILITLGEGNGSNWWCVLFPPLCFLDFSFGTTVEAKDAETESEVEIEEEEEQETEVKFFLFEWLGWS</sequence>
<dbReference type="EMBL" id="JBHUDE010000005">
    <property type="protein sequence ID" value="MFD1606388.1"/>
    <property type="molecule type" value="Genomic_DNA"/>
</dbReference>
<evidence type="ECO:0000313" key="2">
    <source>
        <dbReference type="Proteomes" id="UP001597221"/>
    </source>
</evidence>
<dbReference type="InterPro" id="IPR014202">
    <property type="entry name" value="Spore_II_R"/>
</dbReference>
<protein>
    <submittedName>
        <fullName evidence="1">Stage II sporulation protein R</fullName>
    </submittedName>
</protein>
<dbReference type="Proteomes" id="UP001597221">
    <property type="component" value="Unassembled WGS sequence"/>
</dbReference>
<dbReference type="Pfam" id="PF09551">
    <property type="entry name" value="Spore_II_R"/>
    <property type="match status" value="1"/>
</dbReference>
<reference evidence="2" key="1">
    <citation type="journal article" date="2019" name="Int. J. Syst. Evol. Microbiol.">
        <title>The Global Catalogue of Microorganisms (GCM) 10K type strain sequencing project: providing services to taxonomists for standard genome sequencing and annotation.</title>
        <authorList>
            <consortium name="The Broad Institute Genomics Platform"/>
            <consortium name="The Broad Institute Genome Sequencing Center for Infectious Disease"/>
            <person name="Wu L."/>
            <person name="Ma J."/>
        </authorList>
    </citation>
    <scope>NUCLEOTIDE SEQUENCE [LARGE SCALE GENOMIC DNA]</scope>
    <source>
        <strain evidence="2">CGMCC 1.12376</strain>
    </source>
</reference>